<reference evidence="1" key="2">
    <citation type="submission" date="2024-10" db="UniProtKB">
        <authorList>
            <consortium name="EnsemblProtists"/>
        </authorList>
    </citation>
    <scope>IDENTIFICATION</scope>
</reference>
<evidence type="ECO:0000313" key="1">
    <source>
        <dbReference type="EnsemblProtists" id="EOD26771"/>
    </source>
</evidence>
<protein>
    <submittedName>
        <fullName evidence="1">Uncharacterized protein</fullName>
    </submittedName>
</protein>
<dbReference type="AlphaFoldDB" id="A0A0D3JTD6"/>
<keyword evidence="2" id="KW-1185">Reference proteome</keyword>
<accession>A0A0D3JTD6</accession>
<dbReference type="KEGG" id="ehx:EMIHUDRAFT_471687"/>
<dbReference type="EnsemblProtists" id="EOD26771">
    <property type="protein sequence ID" value="EOD26771"/>
    <property type="gene ID" value="EMIHUDRAFT_471687"/>
</dbReference>
<sequence>MPSKWREFMVGTKIEWSSDLLSVSSESLYLGDVCGSGGGGDGGGGRADPFDGSGVGGVQNGGDAFATRDVDCSERQDVAPSTPLGEYLAGNVTVTAMCMDPRIALPPALYASMRAASGKWSSDFSEASSPFRASNLDLLQRACTREAALSALRDLDEEQNESNSHAASAEWLREKLDEWLPRFESPRRHQLAGLFVLELLSSSPQPRQLSSGGLGMTEPALVASRVLAHREAIARDWAAAVAGSVPTALQELLREDLEEQLNAESEERPPPLQ</sequence>
<dbReference type="RefSeq" id="XP_005779200.1">
    <property type="nucleotide sequence ID" value="XM_005779143.1"/>
</dbReference>
<dbReference type="HOGENOM" id="CLU_1020949_0_0_1"/>
<organism evidence="1 2">
    <name type="scientific">Emiliania huxleyi (strain CCMP1516)</name>
    <dbReference type="NCBI Taxonomy" id="280463"/>
    <lineage>
        <taxon>Eukaryota</taxon>
        <taxon>Haptista</taxon>
        <taxon>Haptophyta</taxon>
        <taxon>Prymnesiophyceae</taxon>
        <taxon>Isochrysidales</taxon>
        <taxon>Noelaerhabdaceae</taxon>
        <taxon>Emiliania</taxon>
    </lineage>
</organism>
<dbReference type="GeneID" id="17272318"/>
<reference evidence="2" key="1">
    <citation type="journal article" date="2013" name="Nature">
        <title>Pan genome of the phytoplankton Emiliania underpins its global distribution.</title>
        <authorList>
            <person name="Read B.A."/>
            <person name="Kegel J."/>
            <person name="Klute M.J."/>
            <person name="Kuo A."/>
            <person name="Lefebvre S.C."/>
            <person name="Maumus F."/>
            <person name="Mayer C."/>
            <person name="Miller J."/>
            <person name="Monier A."/>
            <person name="Salamov A."/>
            <person name="Young J."/>
            <person name="Aguilar M."/>
            <person name="Claverie J.M."/>
            <person name="Frickenhaus S."/>
            <person name="Gonzalez K."/>
            <person name="Herman E.K."/>
            <person name="Lin Y.C."/>
            <person name="Napier J."/>
            <person name="Ogata H."/>
            <person name="Sarno A.F."/>
            <person name="Shmutz J."/>
            <person name="Schroeder D."/>
            <person name="de Vargas C."/>
            <person name="Verret F."/>
            <person name="von Dassow P."/>
            <person name="Valentin K."/>
            <person name="Van de Peer Y."/>
            <person name="Wheeler G."/>
            <person name="Dacks J.B."/>
            <person name="Delwiche C.F."/>
            <person name="Dyhrman S.T."/>
            <person name="Glockner G."/>
            <person name="John U."/>
            <person name="Richards T."/>
            <person name="Worden A.Z."/>
            <person name="Zhang X."/>
            <person name="Grigoriev I.V."/>
            <person name="Allen A.E."/>
            <person name="Bidle K."/>
            <person name="Borodovsky M."/>
            <person name="Bowler C."/>
            <person name="Brownlee C."/>
            <person name="Cock J.M."/>
            <person name="Elias M."/>
            <person name="Gladyshev V.N."/>
            <person name="Groth M."/>
            <person name="Guda C."/>
            <person name="Hadaegh A."/>
            <person name="Iglesias-Rodriguez M.D."/>
            <person name="Jenkins J."/>
            <person name="Jones B.M."/>
            <person name="Lawson T."/>
            <person name="Leese F."/>
            <person name="Lindquist E."/>
            <person name="Lobanov A."/>
            <person name="Lomsadze A."/>
            <person name="Malik S.B."/>
            <person name="Marsh M.E."/>
            <person name="Mackinder L."/>
            <person name="Mock T."/>
            <person name="Mueller-Roeber B."/>
            <person name="Pagarete A."/>
            <person name="Parker M."/>
            <person name="Probert I."/>
            <person name="Quesneville H."/>
            <person name="Raines C."/>
            <person name="Rensing S.A."/>
            <person name="Riano-Pachon D.M."/>
            <person name="Richier S."/>
            <person name="Rokitta S."/>
            <person name="Shiraiwa Y."/>
            <person name="Soanes D.M."/>
            <person name="van der Giezen M."/>
            <person name="Wahlund T.M."/>
            <person name="Williams B."/>
            <person name="Wilson W."/>
            <person name="Wolfe G."/>
            <person name="Wurch L.L."/>
        </authorList>
    </citation>
    <scope>NUCLEOTIDE SEQUENCE</scope>
</reference>
<evidence type="ECO:0000313" key="2">
    <source>
        <dbReference type="Proteomes" id="UP000013827"/>
    </source>
</evidence>
<dbReference type="Proteomes" id="UP000013827">
    <property type="component" value="Unassembled WGS sequence"/>
</dbReference>
<dbReference type="PaxDb" id="2903-EOD26771"/>
<proteinExistence type="predicted"/>
<name>A0A0D3JTD6_EMIH1</name>